<evidence type="ECO:0000256" key="9">
    <source>
        <dbReference type="ARBA" id="ARBA00022776"/>
    </source>
</evidence>
<evidence type="ECO:0000256" key="2">
    <source>
        <dbReference type="ARBA" id="ARBA00004324"/>
    </source>
</evidence>
<dbReference type="SUPFAM" id="SSF57667">
    <property type="entry name" value="beta-beta-alpha zinc fingers"/>
    <property type="match status" value="1"/>
</dbReference>
<gene>
    <name evidence="16" type="ORF">BpHYR1_041356</name>
</gene>
<dbReference type="PANTHER" id="PTHR13278">
    <property type="entry name" value="ZINC FINGER PROTEIN 830"/>
    <property type="match status" value="1"/>
</dbReference>
<reference evidence="16 17" key="1">
    <citation type="journal article" date="2018" name="Sci. Rep.">
        <title>Genomic signatures of local adaptation to the degree of environmental predictability in rotifers.</title>
        <authorList>
            <person name="Franch-Gras L."/>
            <person name="Hahn C."/>
            <person name="Garcia-Roger E.M."/>
            <person name="Carmona M.J."/>
            <person name="Serra M."/>
            <person name="Gomez A."/>
        </authorList>
    </citation>
    <scope>NUCLEOTIDE SEQUENCE [LARGE SCALE GENOMIC DNA]</scope>
    <source>
        <strain evidence="16">HYR1</strain>
    </source>
</reference>
<protein>
    <recommendedName>
        <fullName evidence="3">Zinc finger protein 830</fullName>
    </recommendedName>
    <alternativeName>
        <fullName evidence="14">Coiled-coil domain-containing protein 16</fullName>
    </alternativeName>
</protein>
<sequence length="272" mass="32009">MELKNETKNIDKKINLFSNFSAGKSQRINSAFARYNSIGQLSCIICNQSIKNELLWNKHLVSKMHLENKIKLKNKIDEENCESIESVKDSRANKRNISESLNEKQTNYTSLNKDEKEIKKQKFETMSDLKNDSRASLFVKSAEVISGFLPEGFYDDRCIDDRVRGVNKTQDINSQYEEFKRLIQMEVSKSELDNSKDEKMRDVGRELEEVDELIFRWEKIESFHNKREELLKNRIEFKKSTKTEFDKDSDKDDSDVDLENFLSITLQTKKRC</sequence>
<evidence type="ECO:0000256" key="6">
    <source>
        <dbReference type="ARBA" id="ARBA00022618"/>
    </source>
</evidence>
<evidence type="ECO:0000256" key="13">
    <source>
        <dbReference type="ARBA" id="ARBA00023306"/>
    </source>
</evidence>
<feature type="domain" description="ZNF380 coiled-coil" evidence="15">
    <location>
        <begin position="149"/>
        <end position="229"/>
    </location>
</feature>
<dbReference type="Pfam" id="PF23406">
    <property type="entry name" value="ZNF380_CC"/>
    <property type="match status" value="1"/>
</dbReference>
<evidence type="ECO:0000259" key="15">
    <source>
        <dbReference type="Pfam" id="PF23406"/>
    </source>
</evidence>
<keyword evidence="6" id="KW-0132">Cell division</keyword>
<dbReference type="GO" id="GO:0033314">
    <property type="term" value="P:mitotic DNA replication checkpoint signaling"/>
    <property type="evidence" value="ECO:0007669"/>
    <property type="project" value="TreeGrafter"/>
</dbReference>
<comment type="subcellular location">
    <subcellularLocation>
        <location evidence="1">Chromosome</location>
    </subcellularLocation>
    <subcellularLocation>
        <location evidence="2">Nucleus speckle</location>
    </subcellularLocation>
</comment>
<dbReference type="GO" id="GO:0008270">
    <property type="term" value="F:zinc ion binding"/>
    <property type="evidence" value="ECO:0007669"/>
    <property type="project" value="UniProtKB-KW"/>
</dbReference>
<dbReference type="AlphaFoldDB" id="A0A3M7SLC3"/>
<keyword evidence="11" id="KW-0175">Coiled coil</keyword>
<dbReference type="GO" id="GO:0003676">
    <property type="term" value="F:nucleic acid binding"/>
    <property type="evidence" value="ECO:0007669"/>
    <property type="project" value="InterPro"/>
</dbReference>
<dbReference type="OrthoDB" id="77607at2759"/>
<evidence type="ECO:0000256" key="8">
    <source>
        <dbReference type="ARBA" id="ARBA00022771"/>
    </source>
</evidence>
<evidence type="ECO:0000256" key="1">
    <source>
        <dbReference type="ARBA" id="ARBA00004286"/>
    </source>
</evidence>
<dbReference type="EMBL" id="REGN01001171">
    <property type="protein sequence ID" value="RNA36522.1"/>
    <property type="molecule type" value="Genomic_DNA"/>
</dbReference>
<evidence type="ECO:0000256" key="10">
    <source>
        <dbReference type="ARBA" id="ARBA00022833"/>
    </source>
</evidence>
<evidence type="ECO:0000256" key="11">
    <source>
        <dbReference type="ARBA" id="ARBA00023054"/>
    </source>
</evidence>
<name>A0A3M7SLC3_BRAPC</name>
<keyword evidence="17" id="KW-1185">Reference proteome</keyword>
<keyword evidence="5" id="KW-0217">Developmental protein</keyword>
<dbReference type="InterPro" id="IPR036236">
    <property type="entry name" value="Znf_C2H2_sf"/>
</dbReference>
<evidence type="ECO:0000256" key="4">
    <source>
        <dbReference type="ARBA" id="ARBA00022454"/>
    </source>
</evidence>
<evidence type="ECO:0000313" key="16">
    <source>
        <dbReference type="EMBL" id="RNA36522.1"/>
    </source>
</evidence>
<evidence type="ECO:0000313" key="17">
    <source>
        <dbReference type="Proteomes" id="UP000276133"/>
    </source>
</evidence>
<dbReference type="STRING" id="10195.A0A3M7SLC3"/>
<proteinExistence type="predicted"/>
<keyword evidence="10" id="KW-0862">Zinc</keyword>
<dbReference type="PANTHER" id="PTHR13278:SF0">
    <property type="entry name" value="ZINC FINGER PROTEIN 830"/>
    <property type="match status" value="1"/>
</dbReference>
<evidence type="ECO:0000256" key="14">
    <source>
        <dbReference type="ARBA" id="ARBA00030672"/>
    </source>
</evidence>
<keyword evidence="13" id="KW-0131">Cell cycle</keyword>
<keyword evidence="9" id="KW-0498">Mitosis</keyword>
<evidence type="ECO:0000256" key="12">
    <source>
        <dbReference type="ARBA" id="ARBA00023242"/>
    </source>
</evidence>
<evidence type="ECO:0000256" key="7">
    <source>
        <dbReference type="ARBA" id="ARBA00022723"/>
    </source>
</evidence>
<keyword evidence="12" id="KW-0539">Nucleus</keyword>
<dbReference type="GO" id="GO:0044773">
    <property type="term" value="P:mitotic DNA damage checkpoint signaling"/>
    <property type="evidence" value="ECO:0007669"/>
    <property type="project" value="TreeGrafter"/>
</dbReference>
<comment type="caution">
    <text evidence="16">The sequence shown here is derived from an EMBL/GenBank/DDBJ whole genome shotgun (WGS) entry which is preliminary data.</text>
</comment>
<keyword evidence="7" id="KW-0479">Metal-binding</keyword>
<evidence type="ECO:0000256" key="5">
    <source>
        <dbReference type="ARBA" id="ARBA00022473"/>
    </source>
</evidence>
<keyword evidence="4" id="KW-0158">Chromosome</keyword>
<dbReference type="InterPro" id="IPR040050">
    <property type="entry name" value="ZNF830-like"/>
</dbReference>
<accession>A0A3M7SLC3</accession>
<dbReference type="Proteomes" id="UP000276133">
    <property type="component" value="Unassembled WGS sequence"/>
</dbReference>
<dbReference type="InterPro" id="IPR059039">
    <property type="entry name" value="ZNF380_CC"/>
</dbReference>
<keyword evidence="8" id="KW-0863">Zinc-finger</keyword>
<organism evidence="16 17">
    <name type="scientific">Brachionus plicatilis</name>
    <name type="common">Marine rotifer</name>
    <name type="synonym">Brachionus muelleri</name>
    <dbReference type="NCBI Taxonomy" id="10195"/>
    <lineage>
        <taxon>Eukaryota</taxon>
        <taxon>Metazoa</taxon>
        <taxon>Spiralia</taxon>
        <taxon>Gnathifera</taxon>
        <taxon>Rotifera</taxon>
        <taxon>Eurotatoria</taxon>
        <taxon>Monogononta</taxon>
        <taxon>Pseudotrocha</taxon>
        <taxon>Ploima</taxon>
        <taxon>Brachionidae</taxon>
        <taxon>Brachionus</taxon>
    </lineage>
</organism>
<dbReference type="GO" id="GO:0005681">
    <property type="term" value="C:spliceosomal complex"/>
    <property type="evidence" value="ECO:0007669"/>
    <property type="project" value="InterPro"/>
</dbReference>
<evidence type="ECO:0000256" key="3">
    <source>
        <dbReference type="ARBA" id="ARBA00017358"/>
    </source>
</evidence>
<dbReference type="GO" id="GO:0033260">
    <property type="term" value="P:nuclear DNA replication"/>
    <property type="evidence" value="ECO:0007669"/>
    <property type="project" value="TreeGrafter"/>
</dbReference>